<comment type="caution">
    <text evidence="4">The sequence shown here is derived from an EMBL/GenBank/DDBJ whole genome shotgun (WGS) entry which is preliminary data.</text>
</comment>
<organism evidence="4 5">
    <name type="scientific">Leucobacter chromiisoli</name>
    <dbReference type="NCBI Taxonomy" id="2796471"/>
    <lineage>
        <taxon>Bacteria</taxon>
        <taxon>Bacillati</taxon>
        <taxon>Actinomycetota</taxon>
        <taxon>Actinomycetes</taxon>
        <taxon>Micrococcales</taxon>
        <taxon>Microbacteriaceae</taxon>
        <taxon>Leucobacter</taxon>
    </lineage>
</organism>
<dbReference type="NCBIfam" id="NF009154">
    <property type="entry name" value="PRK12497.3-3"/>
    <property type="match status" value="1"/>
</dbReference>
<sequence>MTHTTRSEAGGAASRDTAHNRRLGAQGEAMAAEHLEQHGYRLLARNWRTRDGELDIIALDGDTLVAVEVKTRRGSGYGSPLEAITMRKARRLRRLLLAWVRAERPGIPRLRVDAVGITLRPGDRPRIDHLRGIS</sequence>
<accession>A0A934QA32</accession>
<dbReference type="InterPro" id="IPR003509">
    <property type="entry name" value="UPF0102_YraN-like"/>
</dbReference>
<dbReference type="Pfam" id="PF02021">
    <property type="entry name" value="UPF0102"/>
    <property type="match status" value="1"/>
</dbReference>
<protein>
    <recommendedName>
        <fullName evidence="2">UPF0102 protein JD276_13615</fullName>
    </recommendedName>
</protein>
<gene>
    <name evidence="4" type="ORF">JD276_13615</name>
</gene>
<evidence type="ECO:0000313" key="4">
    <source>
        <dbReference type="EMBL" id="MBK0420070.1"/>
    </source>
</evidence>
<dbReference type="InterPro" id="IPR011335">
    <property type="entry name" value="Restrct_endonuc-II-like"/>
</dbReference>
<feature type="region of interest" description="Disordered" evidence="3">
    <location>
        <begin position="1"/>
        <end position="20"/>
    </location>
</feature>
<evidence type="ECO:0000256" key="3">
    <source>
        <dbReference type="SAM" id="MobiDB-lite"/>
    </source>
</evidence>
<dbReference type="NCBIfam" id="NF009150">
    <property type="entry name" value="PRK12497.1-3"/>
    <property type="match status" value="1"/>
</dbReference>
<name>A0A934QA32_9MICO</name>
<dbReference type="PANTHER" id="PTHR34039:SF1">
    <property type="entry name" value="UPF0102 PROTEIN YRAN"/>
    <property type="match status" value="1"/>
</dbReference>
<comment type="similarity">
    <text evidence="1 2">Belongs to the UPF0102 family.</text>
</comment>
<dbReference type="PANTHER" id="PTHR34039">
    <property type="entry name" value="UPF0102 PROTEIN YRAN"/>
    <property type="match status" value="1"/>
</dbReference>
<evidence type="ECO:0000256" key="1">
    <source>
        <dbReference type="ARBA" id="ARBA00006738"/>
    </source>
</evidence>
<dbReference type="RefSeq" id="WP_200116208.1">
    <property type="nucleotide sequence ID" value="NZ_JAEHOH010000020.1"/>
</dbReference>
<dbReference type="AlphaFoldDB" id="A0A934QA32"/>
<proteinExistence type="inferred from homology"/>
<evidence type="ECO:0000256" key="2">
    <source>
        <dbReference type="HAMAP-Rule" id="MF_00048"/>
    </source>
</evidence>
<dbReference type="HAMAP" id="MF_00048">
    <property type="entry name" value="UPF0102"/>
    <property type="match status" value="1"/>
</dbReference>
<dbReference type="EMBL" id="JAEHOH010000020">
    <property type="protein sequence ID" value="MBK0420070.1"/>
    <property type="molecule type" value="Genomic_DNA"/>
</dbReference>
<dbReference type="InterPro" id="IPR011856">
    <property type="entry name" value="tRNA_endonuc-like_dom_sf"/>
</dbReference>
<dbReference type="Proteomes" id="UP000608530">
    <property type="component" value="Unassembled WGS sequence"/>
</dbReference>
<dbReference type="SUPFAM" id="SSF52980">
    <property type="entry name" value="Restriction endonuclease-like"/>
    <property type="match status" value="1"/>
</dbReference>
<reference evidence="4" key="1">
    <citation type="submission" date="2020-12" db="EMBL/GenBank/DDBJ databases">
        <title>Leucobacter sp. CAS1, isolated from Chromium sludge.</title>
        <authorList>
            <person name="Xu Z."/>
        </authorList>
    </citation>
    <scope>NUCLEOTIDE SEQUENCE</scope>
    <source>
        <strain evidence="4">CSA1</strain>
    </source>
</reference>
<dbReference type="Gene3D" id="3.40.1350.10">
    <property type="match status" value="1"/>
</dbReference>
<evidence type="ECO:0000313" key="5">
    <source>
        <dbReference type="Proteomes" id="UP000608530"/>
    </source>
</evidence>
<dbReference type="GO" id="GO:0003676">
    <property type="term" value="F:nucleic acid binding"/>
    <property type="evidence" value="ECO:0007669"/>
    <property type="project" value="InterPro"/>
</dbReference>
<keyword evidence="5" id="KW-1185">Reference proteome</keyword>
<dbReference type="CDD" id="cd20736">
    <property type="entry name" value="PoNe_Nuclease"/>
    <property type="match status" value="1"/>
</dbReference>